<dbReference type="FunFam" id="3.30.50.10:FF:000003">
    <property type="entry name" value="Nuclear orphan receptor ROR-beta"/>
    <property type="match status" value="1"/>
</dbReference>
<dbReference type="PROSITE" id="PS51843">
    <property type="entry name" value="NR_LBD"/>
    <property type="match status" value="1"/>
</dbReference>
<keyword evidence="10 14" id="KW-0539">Nucleus</keyword>
<evidence type="ECO:0000256" key="15">
    <source>
        <dbReference type="SAM" id="MobiDB-lite"/>
    </source>
</evidence>
<dbReference type="Gene3D" id="1.10.565.10">
    <property type="entry name" value="Retinoid X Receptor"/>
    <property type="match status" value="1"/>
</dbReference>
<evidence type="ECO:0000256" key="12">
    <source>
        <dbReference type="ARBA" id="ARBA00072676"/>
    </source>
</evidence>
<dbReference type="PRINTS" id="PR00546">
    <property type="entry name" value="THYROIDHORMR"/>
</dbReference>
<dbReference type="SMART" id="SM00399">
    <property type="entry name" value="ZnF_C4"/>
    <property type="match status" value="1"/>
</dbReference>
<evidence type="ECO:0000259" key="16">
    <source>
        <dbReference type="PROSITE" id="PS51030"/>
    </source>
</evidence>
<name>A0A2A4K083_HELVI</name>
<protein>
    <recommendedName>
        <fullName evidence="12">Probable nuclear hormone receptor HR3</fullName>
    </recommendedName>
    <alternativeName>
        <fullName evidence="13">Nuclear receptor subfamily 1 group F member 4</fullName>
    </alternativeName>
</protein>
<keyword evidence="4 14" id="KW-0863">Zinc-finger</keyword>
<evidence type="ECO:0000256" key="4">
    <source>
        <dbReference type="ARBA" id="ARBA00022771"/>
    </source>
</evidence>
<dbReference type="PROSITE" id="PS51030">
    <property type="entry name" value="NUCLEAR_REC_DBD_2"/>
    <property type="match status" value="1"/>
</dbReference>
<keyword evidence="9 14" id="KW-0675">Receptor</keyword>
<dbReference type="Gene3D" id="3.30.50.10">
    <property type="entry name" value="Erythroid Transcription Factor GATA-1, subunit A"/>
    <property type="match status" value="1"/>
</dbReference>
<dbReference type="InterPro" id="IPR001628">
    <property type="entry name" value="Znf_hrmn_rcpt"/>
</dbReference>
<feature type="compositionally biased region" description="Low complexity" evidence="15">
    <location>
        <begin position="577"/>
        <end position="589"/>
    </location>
</feature>
<dbReference type="STRING" id="7102.A0A2A4K083"/>
<dbReference type="PANTHER" id="PTHR45805">
    <property type="entry name" value="NUCLEAR HORMONE RECEPTOR HR3-RELATED"/>
    <property type="match status" value="1"/>
</dbReference>
<sequence>MQVQHESFLPIRIPLDLSKKLVTSEYILLMLLPPKKVISHRIKKLSLLRFAVRCAGAAASTYFEGTSSQARESSVRGSYRGPADASRRQPKHAGHVRNMDVWSGRPASCVRASPPLAIETGDNFALTFFESKEQAPPPPPKQDPLQYTVDSANSGAVSKTATPCKVCGDKASGYHYGVTSCEGCKGFFRRSIQKQIEYRCLRDGKCLVIRLNRNRCQFCRFKKCLAVGMSRDSVRYGRVPKRPREAVVAEVPPEPTKRNPAAASSAALIPPPEVMDTEPMRQDMNKELVKLVTTAHRATNAYTDEVKATLQRRAIVLRLEDSSEGSGSDDAASSTTDCATDVRSLLWHTMALRMTPAIQQVVEFAKRLPGFHSLPQDDQLILIKLGFFEVWLTRITKLSTPECIVFEEGTTFTHHQLIVTYDAPFATAMLTYVWNIMRMQITEEEMALFTGTLLMCPHRAGLTAQERIGALQHAMNDALQNNMMANGGPEAIAISRARYEAFAAARNEVRLLGTRHNVLLCWPRDRWPRLLLPALFSEIFDIAKYEEEENSEAAAAAAASTATVTASAAVAVAEAAPEAAPDAAPVAESQSPHSSQTPQVPQLG</sequence>
<dbReference type="InterPro" id="IPR035500">
    <property type="entry name" value="NHR-like_dom_sf"/>
</dbReference>
<dbReference type="InterPro" id="IPR001728">
    <property type="entry name" value="ThyrH_rcpt"/>
</dbReference>
<dbReference type="Pfam" id="PF00105">
    <property type="entry name" value="zf-C4"/>
    <property type="match status" value="1"/>
</dbReference>
<evidence type="ECO:0000256" key="7">
    <source>
        <dbReference type="ARBA" id="ARBA00023125"/>
    </source>
</evidence>
<dbReference type="EMBL" id="NWSH01000355">
    <property type="protein sequence ID" value="PCG77080.1"/>
    <property type="molecule type" value="Genomic_DNA"/>
</dbReference>
<dbReference type="AlphaFoldDB" id="A0A2A4K083"/>
<evidence type="ECO:0000259" key="17">
    <source>
        <dbReference type="PROSITE" id="PS51843"/>
    </source>
</evidence>
<feature type="compositionally biased region" description="Polar residues" evidence="15">
    <location>
        <begin position="590"/>
        <end position="604"/>
    </location>
</feature>
<dbReference type="PRINTS" id="PR00047">
    <property type="entry name" value="STROIDFINGER"/>
</dbReference>
<dbReference type="GO" id="GO:0005634">
    <property type="term" value="C:nucleus"/>
    <property type="evidence" value="ECO:0007669"/>
    <property type="project" value="UniProtKB-SubCell"/>
</dbReference>
<evidence type="ECO:0000256" key="6">
    <source>
        <dbReference type="ARBA" id="ARBA00023015"/>
    </source>
</evidence>
<dbReference type="SUPFAM" id="SSF57716">
    <property type="entry name" value="Glucocorticoid receptor-like (DNA-binding domain)"/>
    <property type="match status" value="1"/>
</dbReference>
<keyword evidence="5 14" id="KW-0862">Zinc</keyword>
<dbReference type="Pfam" id="PF00104">
    <property type="entry name" value="Hormone_recep"/>
    <property type="match status" value="1"/>
</dbReference>
<dbReference type="InterPro" id="IPR013088">
    <property type="entry name" value="Znf_NHR/GATA"/>
</dbReference>
<comment type="similarity">
    <text evidence="2">Belongs to the nuclear hormone receptor family. NR1 subfamily.</text>
</comment>
<evidence type="ECO:0000256" key="13">
    <source>
        <dbReference type="ARBA" id="ARBA00077334"/>
    </source>
</evidence>
<keyword evidence="7 14" id="KW-0238">DNA-binding</keyword>
<organism evidence="18">
    <name type="scientific">Heliothis virescens</name>
    <name type="common">Tobacco budworm moth</name>
    <dbReference type="NCBI Taxonomy" id="7102"/>
    <lineage>
        <taxon>Eukaryota</taxon>
        <taxon>Metazoa</taxon>
        <taxon>Ecdysozoa</taxon>
        <taxon>Arthropoda</taxon>
        <taxon>Hexapoda</taxon>
        <taxon>Insecta</taxon>
        <taxon>Pterygota</taxon>
        <taxon>Neoptera</taxon>
        <taxon>Endopterygota</taxon>
        <taxon>Lepidoptera</taxon>
        <taxon>Glossata</taxon>
        <taxon>Ditrysia</taxon>
        <taxon>Noctuoidea</taxon>
        <taxon>Noctuidae</taxon>
        <taxon>Heliothinae</taxon>
        <taxon>Heliothis</taxon>
    </lineage>
</organism>
<keyword evidence="3 14" id="KW-0479">Metal-binding</keyword>
<dbReference type="SUPFAM" id="SSF48508">
    <property type="entry name" value="Nuclear receptor ligand-binding domain"/>
    <property type="match status" value="1"/>
</dbReference>
<dbReference type="SMART" id="SM00430">
    <property type="entry name" value="HOLI"/>
    <property type="match status" value="1"/>
</dbReference>
<evidence type="ECO:0000256" key="1">
    <source>
        <dbReference type="ARBA" id="ARBA00004123"/>
    </source>
</evidence>
<evidence type="ECO:0000256" key="3">
    <source>
        <dbReference type="ARBA" id="ARBA00022723"/>
    </source>
</evidence>
<gene>
    <name evidence="18" type="ORF">B5V51_8121</name>
</gene>
<dbReference type="PRINTS" id="PR00398">
    <property type="entry name" value="STRDHORMONER"/>
</dbReference>
<dbReference type="InterPro" id="IPR001723">
    <property type="entry name" value="Nuclear_hrmn_rcpt"/>
</dbReference>
<dbReference type="InterPro" id="IPR000536">
    <property type="entry name" value="Nucl_hrmn_rcpt_lig-bd"/>
</dbReference>
<dbReference type="PROSITE" id="PS00031">
    <property type="entry name" value="NUCLEAR_REC_DBD_1"/>
    <property type="match status" value="1"/>
</dbReference>
<feature type="domain" description="Nuclear receptor" evidence="16">
    <location>
        <begin position="161"/>
        <end position="236"/>
    </location>
</feature>
<accession>A0A2A4K083</accession>
<dbReference type="GO" id="GO:0004879">
    <property type="term" value="F:nuclear receptor activity"/>
    <property type="evidence" value="ECO:0007669"/>
    <property type="project" value="InterPro"/>
</dbReference>
<feature type="region of interest" description="Disordered" evidence="15">
    <location>
        <begin position="71"/>
        <end position="95"/>
    </location>
</feature>
<dbReference type="CDD" id="cd07165">
    <property type="entry name" value="NR_DBD_DmE78_like"/>
    <property type="match status" value="1"/>
</dbReference>
<proteinExistence type="inferred from homology"/>
<dbReference type="GO" id="GO:0043565">
    <property type="term" value="F:sequence-specific DNA binding"/>
    <property type="evidence" value="ECO:0007669"/>
    <property type="project" value="InterPro"/>
</dbReference>
<evidence type="ECO:0000256" key="9">
    <source>
        <dbReference type="ARBA" id="ARBA00023170"/>
    </source>
</evidence>
<dbReference type="PANTHER" id="PTHR45805:SF10">
    <property type="entry name" value="ECDYSONE-INDUCED PROTEIN 78C"/>
    <property type="match status" value="1"/>
</dbReference>
<feature type="domain" description="NR LBD" evidence="17">
    <location>
        <begin position="308"/>
        <end position="542"/>
    </location>
</feature>
<keyword evidence="8 14" id="KW-0804">Transcription</keyword>
<evidence type="ECO:0000256" key="8">
    <source>
        <dbReference type="ARBA" id="ARBA00023163"/>
    </source>
</evidence>
<keyword evidence="6 14" id="KW-0805">Transcription regulation</keyword>
<comment type="subcellular location">
    <subcellularLocation>
        <location evidence="1 14">Nucleus</location>
    </subcellularLocation>
</comment>
<evidence type="ECO:0000256" key="10">
    <source>
        <dbReference type="ARBA" id="ARBA00023242"/>
    </source>
</evidence>
<evidence type="ECO:0000256" key="2">
    <source>
        <dbReference type="ARBA" id="ARBA00008092"/>
    </source>
</evidence>
<evidence type="ECO:0000313" key="18">
    <source>
        <dbReference type="EMBL" id="PCG77080.1"/>
    </source>
</evidence>
<evidence type="ECO:0000256" key="11">
    <source>
        <dbReference type="ARBA" id="ARBA00055215"/>
    </source>
</evidence>
<evidence type="ECO:0000256" key="14">
    <source>
        <dbReference type="RuleBase" id="RU004334"/>
    </source>
</evidence>
<reference evidence="18" key="1">
    <citation type="submission" date="2017-09" db="EMBL/GenBank/DDBJ databases">
        <title>Contemporary evolution of a Lepidopteran species, Heliothis virescens, in response to modern agricultural practices.</title>
        <authorList>
            <person name="Fritz M.L."/>
            <person name="Deyonke A.M."/>
            <person name="Papanicolaou A."/>
            <person name="Micinski S."/>
            <person name="Westbrook J."/>
            <person name="Gould F."/>
        </authorList>
    </citation>
    <scope>NUCLEOTIDE SEQUENCE [LARGE SCALE GENOMIC DNA]</scope>
    <source>
        <strain evidence="18">HvINT-</strain>
        <tissue evidence="18">Whole body</tissue>
    </source>
</reference>
<comment type="caution">
    <text evidence="18">The sequence shown here is derived from an EMBL/GenBank/DDBJ whole genome shotgun (WGS) entry which is preliminary data.</text>
</comment>
<comment type="function">
    <text evidence="11">Putative receptor whose ligand is not yet known.</text>
</comment>
<evidence type="ECO:0000256" key="5">
    <source>
        <dbReference type="ARBA" id="ARBA00022833"/>
    </source>
</evidence>
<feature type="region of interest" description="Disordered" evidence="15">
    <location>
        <begin position="577"/>
        <end position="604"/>
    </location>
</feature>
<dbReference type="GO" id="GO:0008270">
    <property type="term" value="F:zinc ion binding"/>
    <property type="evidence" value="ECO:0007669"/>
    <property type="project" value="UniProtKB-KW"/>
</dbReference>